<dbReference type="EMBL" id="UFQT01000631">
    <property type="protein sequence ID" value="SSX25914.1"/>
    <property type="molecule type" value="Genomic_DNA"/>
</dbReference>
<keyword evidence="5 11" id="KW-1133">Transmembrane helix</keyword>
<keyword evidence="12" id="KW-0732">Signal</keyword>
<evidence type="ECO:0000256" key="6">
    <source>
        <dbReference type="ARBA" id="ARBA00023040"/>
    </source>
</evidence>
<evidence type="ECO:0000256" key="11">
    <source>
        <dbReference type="SAM" id="Phobius"/>
    </source>
</evidence>
<keyword evidence="7 11" id="KW-0472">Membrane</keyword>
<feature type="transmembrane region" description="Helical" evidence="11">
    <location>
        <begin position="533"/>
        <end position="554"/>
    </location>
</feature>
<feature type="transmembrane region" description="Helical" evidence="11">
    <location>
        <begin position="507"/>
        <end position="527"/>
    </location>
</feature>
<gene>
    <name evidence="13" type="primary">CSON012894</name>
</gene>
<comment type="subcellular location">
    <subcellularLocation>
        <location evidence="1">Cell membrane</location>
        <topology evidence="1">Multi-pass membrane protein</topology>
    </subcellularLocation>
</comment>
<sequence>MKGYSIIIAFVIVLSIKSIKMSSIRTTEPPLYDNYDDDYFDKNSDETENPDDEEMLSNRIRLQSTSIPDVTSQNDPTTIITTTEEPAIILSAGLSQIYSIHNKNPNKDKKLMKLLQENAGEAEPPLNCTPFKMLGSQPALLPVVTVPKCCNVGENYYFNETEKGCGAARTEFKFDLIHAVFYEGCIEDQEMNLTYIIEQKPPCAGGILYNENYGDFLYVLSNGSLLRVTEDWEFYDIINEYCLDMTYDNDEFVLSAISCHDVYGGVVHVSQIQGTVCAVFMMISVPCLVAVALIYFSIPNLNDLHGKALGLHCVCLAIGYLLLALIQFTAYREGITGFFIQYFLLAAFFWLLLMVMDISVQVWHYLPKGMEMTNYKENCRLFSYTIVAQGMPLIFVLLTVREGFSGLPSYYFRANEGGEMASQKYFIPVVTVILIFAIAISIFTECGYSKLSDLSTLSFMRKFSQRFSRQTSRVSNNTITRQISEVVKNLDPEKIEKVATMKKSTNILLAIMCITWICEIISFYFTSSRISPIMFLDIINALQGAFIFMLFVCLPGPMNIIRKYFKDKYEIVDETRQKELNEIRSALLQNGTMQNLLIESLLPIVLEIFSFKSYLSTYKKISQSISRTKIIIRMKFNIFIQNIRSWDLRSLNLTSFSIIHVSIYCNRAFLSIESTNNRKIPTLIEASWPENMLSIRPKVFSEDPTIRYLRPGLICDHIVNARATDIDRKGNLWILDDGGKYHGRECLPKLSIHCLLLLNERIHVHEFPEFRSLRFASLVFDPVVADELDTRAFFTFDDSSFIVLYSLREKKYAKVKFESNEIFRSGRPILSEVIINYNDLMYLLDANTGNLYSTSTTSLRYTPIRLMERQAGHQYSHSSVSIRVRLNYVGSLLGRAKSIVLHPRGRVFYILPRDGAVMEWHPRLPLSAEYHEVAYLGGGNLTQIVFGWKGSVWAVSSHYLYDQGKKYSHTIRIRYA</sequence>
<feature type="transmembrane region" description="Helical" evidence="11">
    <location>
        <begin position="425"/>
        <end position="444"/>
    </location>
</feature>
<reference evidence="14" key="2">
    <citation type="submission" date="2018-07" db="EMBL/GenBank/DDBJ databases">
        <authorList>
            <person name="Quirk P.G."/>
            <person name="Krulwich T.A."/>
        </authorList>
    </citation>
    <scope>NUCLEOTIDE SEQUENCE</scope>
</reference>
<feature type="transmembrane region" description="Helical" evidence="11">
    <location>
        <begin position="340"/>
        <end position="360"/>
    </location>
</feature>
<accession>A0A336KQ61</accession>
<dbReference type="SUPFAM" id="SSF63877">
    <property type="entry name" value="Methuselah ectodomain"/>
    <property type="match status" value="1"/>
</dbReference>
<evidence type="ECO:0000256" key="8">
    <source>
        <dbReference type="ARBA" id="ARBA00023170"/>
    </source>
</evidence>
<evidence type="ECO:0000256" key="12">
    <source>
        <dbReference type="SAM" id="SignalP"/>
    </source>
</evidence>
<feature type="transmembrane region" description="Helical" evidence="11">
    <location>
        <begin position="308"/>
        <end position="328"/>
    </location>
</feature>
<evidence type="ECO:0000256" key="4">
    <source>
        <dbReference type="ARBA" id="ARBA00022692"/>
    </source>
</evidence>
<name>A0A336KQ61_CULSO</name>
<evidence type="ECO:0000313" key="13">
    <source>
        <dbReference type="EMBL" id="SSX05555.1"/>
    </source>
</evidence>
<dbReference type="SUPFAM" id="SSF101898">
    <property type="entry name" value="NHL repeat"/>
    <property type="match status" value="1"/>
</dbReference>
<evidence type="ECO:0000256" key="7">
    <source>
        <dbReference type="ARBA" id="ARBA00023136"/>
    </source>
</evidence>
<dbReference type="Gene3D" id="2.120.10.30">
    <property type="entry name" value="TolB, C-terminal domain"/>
    <property type="match status" value="1"/>
</dbReference>
<organism evidence="13">
    <name type="scientific">Culicoides sonorensis</name>
    <name type="common">Biting midge</name>
    <dbReference type="NCBI Taxonomy" id="179676"/>
    <lineage>
        <taxon>Eukaryota</taxon>
        <taxon>Metazoa</taxon>
        <taxon>Ecdysozoa</taxon>
        <taxon>Arthropoda</taxon>
        <taxon>Hexapoda</taxon>
        <taxon>Insecta</taxon>
        <taxon>Pterygota</taxon>
        <taxon>Neoptera</taxon>
        <taxon>Endopterygota</taxon>
        <taxon>Diptera</taxon>
        <taxon>Nematocera</taxon>
        <taxon>Chironomoidea</taxon>
        <taxon>Ceratopogonidae</taxon>
        <taxon>Ceratopogoninae</taxon>
        <taxon>Culicoides</taxon>
        <taxon>Monoculicoides</taxon>
    </lineage>
</organism>
<feature type="transmembrane region" description="Helical" evidence="11">
    <location>
        <begin position="278"/>
        <end position="296"/>
    </location>
</feature>
<evidence type="ECO:0000256" key="2">
    <source>
        <dbReference type="ARBA" id="ARBA00008979"/>
    </source>
</evidence>
<feature type="transmembrane region" description="Helical" evidence="11">
    <location>
        <begin position="381"/>
        <end position="400"/>
    </location>
</feature>
<dbReference type="PANTHER" id="PTHR46953:SF3">
    <property type="entry name" value="G-PROTEIN COUPLED RECEPTOR MTH-LIKE 14-RELATED"/>
    <property type="match status" value="1"/>
</dbReference>
<dbReference type="GO" id="GO:0005886">
    <property type="term" value="C:plasma membrane"/>
    <property type="evidence" value="ECO:0007669"/>
    <property type="project" value="UniProtKB-SubCell"/>
</dbReference>
<keyword evidence="8" id="KW-0675">Receptor</keyword>
<feature type="signal peptide" evidence="12">
    <location>
        <begin position="1"/>
        <end position="21"/>
    </location>
</feature>
<dbReference type="Gene3D" id="1.20.1070.10">
    <property type="entry name" value="Rhodopsin 7-helix transmembrane proteins"/>
    <property type="match status" value="1"/>
</dbReference>
<dbReference type="InterPro" id="IPR036272">
    <property type="entry name" value="Methuselah_N_sf"/>
</dbReference>
<dbReference type="InterPro" id="IPR011042">
    <property type="entry name" value="6-blade_b-propeller_TolB-like"/>
</dbReference>
<evidence type="ECO:0000256" key="1">
    <source>
        <dbReference type="ARBA" id="ARBA00004651"/>
    </source>
</evidence>
<keyword evidence="4 11" id="KW-0812">Transmembrane</keyword>
<feature type="region of interest" description="Disordered" evidence="10">
    <location>
        <begin position="32"/>
        <end position="54"/>
    </location>
</feature>
<keyword evidence="6" id="KW-0297">G-protein coupled receptor</keyword>
<dbReference type="EMBL" id="UFQS01000631">
    <property type="protein sequence ID" value="SSX05555.1"/>
    <property type="molecule type" value="Genomic_DNA"/>
</dbReference>
<comment type="similarity">
    <text evidence="2">Belongs to the G-protein coupled receptor 2 family. Mth subfamily.</text>
</comment>
<evidence type="ECO:0000256" key="10">
    <source>
        <dbReference type="SAM" id="MobiDB-lite"/>
    </source>
</evidence>
<feature type="chain" id="PRO_5036062073" evidence="12">
    <location>
        <begin position="22"/>
        <end position="976"/>
    </location>
</feature>
<protein>
    <submittedName>
        <fullName evidence="13">CSON012894 protein</fullName>
    </submittedName>
</protein>
<evidence type="ECO:0000256" key="9">
    <source>
        <dbReference type="ARBA" id="ARBA00023224"/>
    </source>
</evidence>
<dbReference type="AlphaFoldDB" id="A0A336KQ61"/>
<evidence type="ECO:0000256" key="5">
    <source>
        <dbReference type="ARBA" id="ARBA00022989"/>
    </source>
</evidence>
<dbReference type="PANTHER" id="PTHR46953">
    <property type="entry name" value="G-PROTEIN COUPLED RECEPTOR MTH-LIKE 1-RELATED"/>
    <property type="match status" value="1"/>
</dbReference>
<dbReference type="InterPro" id="IPR052808">
    <property type="entry name" value="GPCR_Mth-like"/>
</dbReference>
<proteinExistence type="inferred from homology"/>
<keyword evidence="9" id="KW-0807">Transducer</keyword>
<evidence type="ECO:0000256" key="3">
    <source>
        <dbReference type="ARBA" id="ARBA00022475"/>
    </source>
</evidence>
<dbReference type="GO" id="GO:0004930">
    <property type="term" value="F:G protein-coupled receptor activity"/>
    <property type="evidence" value="ECO:0007669"/>
    <property type="project" value="UniProtKB-KW"/>
</dbReference>
<dbReference type="VEuPathDB" id="VectorBase:CSON012894"/>
<evidence type="ECO:0000313" key="14">
    <source>
        <dbReference type="EMBL" id="SSX25914.1"/>
    </source>
</evidence>
<keyword evidence="3" id="KW-1003">Cell membrane</keyword>
<reference evidence="13" key="1">
    <citation type="submission" date="2018-04" db="EMBL/GenBank/DDBJ databases">
        <authorList>
            <person name="Go L.Y."/>
            <person name="Mitchell J.A."/>
        </authorList>
    </citation>
    <scope>NUCLEOTIDE SEQUENCE</scope>
    <source>
        <tissue evidence="13">Whole organism</tissue>
    </source>
</reference>